<feature type="compositionally biased region" description="Polar residues" evidence="1">
    <location>
        <begin position="340"/>
        <end position="357"/>
    </location>
</feature>
<gene>
    <name evidence="2" type="ORF">TRFO_24829</name>
</gene>
<dbReference type="AlphaFoldDB" id="A0A1J4KC19"/>
<organism evidence="2 3">
    <name type="scientific">Tritrichomonas foetus</name>
    <dbReference type="NCBI Taxonomy" id="1144522"/>
    <lineage>
        <taxon>Eukaryota</taxon>
        <taxon>Metamonada</taxon>
        <taxon>Parabasalia</taxon>
        <taxon>Tritrichomonadida</taxon>
        <taxon>Tritrichomonadidae</taxon>
        <taxon>Tritrichomonas</taxon>
    </lineage>
</organism>
<evidence type="ECO:0000256" key="1">
    <source>
        <dbReference type="SAM" id="MobiDB-lite"/>
    </source>
</evidence>
<proteinExistence type="predicted"/>
<sequence length="727" mass="84951">MENVSGEDLFIFFHRLVPSNVSSLFQRCNNDIEQARLKILSQQRKINNYDLLALENYPEEALPEKGNLLRFIFNQQILSSQEISSSFIQDASLLITQIYNNIDAFATAVINLSTSPKFDFIINSVIPSIFGYFSSGEYNDLASIFYTHVIGQSQPKIACKILAPYFRSVSTFRFIECVMYKFSIKYGSEIRLGELATSKLSFYDISTQFLEYLNSSLPLIPSTHIVLLNLMKSFKWTQGYLNYFFFHQFFIHEARRWIESSPYAGHSKLFNQILIESLTKGEMKHTIDLLTNSFSQYELTYIYQPLNQSFIVLLISPYEIYLLNEIFDCIRSKSKEIGSPLNSPSKSHSKYTKNLTGLSKSSKSSENLSKLSSLKSPNKIFNYNFDQILNLNNIKHDLWFAPTWIRIFFKSSNYSNINRLGKIIFPKVDLSHTFHDANNYTTDECVEFERLYKAICQSKTSSTAFEEIQLNNKFTKALSLRKDIFEKFRQYTLFQTVDSLVKNSDKFEMFLIHQAHHKIIKDLKSVSSARYSATFAQLAMDRSYYFSNKRLNQINFLVKMQPFLISLFQKFTIEFNLLTKLWTYFTEEMKEKPIGTAFMKLTPRKQMIFWECVEQLRNLSNVQLFFRFEVLNDILRKIEKIGKKMEYMLNALIMTENNKILTTFSLFSTCLMKNDDFQPYITDEIIGLWARFESVFLSHLSMAKSPELPISFITIQSLLDQAMRNES</sequence>
<dbReference type="GeneID" id="94838672"/>
<keyword evidence="3" id="KW-1185">Reference proteome</keyword>
<feature type="region of interest" description="Disordered" evidence="1">
    <location>
        <begin position="337"/>
        <end position="364"/>
    </location>
</feature>
<evidence type="ECO:0000313" key="3">
    <source>
        <dbReference type="Proteomes" id="UP000179807"/>
    </source>
</evidence>
<dbReference type="Proteomes" id="UP000179807">
    <property type="component" value="Unassembled WGS sequence"/>
</dbReference>
<comment type="caution">
    <text evidence="2">The sequence shown here is derived from an EMBL/GenBank/DDBJ whole genome shotgun (WGS) entry which is preliminary data.</text>
</comment>
<accession>A0A1J4KC19</accession>
<name>A0A1J4KC19_9EUKA</name>
<dbReference type="VEuPathDB" id="TrichDB:TRFO_24829"/>
<dbReference type="RefSeq" id="XP_068360149.1">
    <property type="nucleotide sequence ID" value="XM_068503968.1"/>
</dbReference>
<reference evidence="2" key="1">
    <citation type="submission" date="2016-10" db="EMBL/GenBank/DDBJ databases">
        <authorList>
            <person name="Benchimol M."/>
            <person name="Almeida L.G."/>
            <person name="Vasconcelos A.T."/>
            <person name="Perreira-Neves A."/>
            <person name="Rosa I.A."/>
            <person name="Tasca T."/>
            <person name="Bogo M.R."/>
            <person name="de Souza W."/>
        </authorList>
    </citation>
    <scope>NUCLEOTIDE SEQUENCE [LARGE SCALE GENOMIC DNA]</scope>
    <source>
        <strain evidence="2">K</strain>
    </source>
</reference>
<protein>
    <submittedName>
        <fullName evidence="2">Uncharacterized protein</fullName>
    </submittedName>
</protein>
<dbReference type="OrthoDB" id="10670765at2759"/>
<dbReference type="EMBL" id="MLAK01000708">
    <property type="protein sequence ID" value="OHT07013.1"/>
    <property type="molecule type" value="Genomic_DNA"/>
</dbReference>
<evidence type="ECO:0000313" key="2">
    <source>
        <dbReference type="EMBL" id="OHT07013.1"/>
    </source>
</evidence>